<keyword evidence="5" id="KW-1185">Reference proteome</keyword>
<feature type="compositionally biased region" description="Basic residues" evidence="2">
    <location>
        <begin position="166"/>
        <end position="180"/>
    </location>
</feature>
<name>A0A9D4PUA3_RHISA</name>
<comment type="caution">
    <text evidence="4">The sequence shown here is derived from an EMBL/GenBank/DDBJ whole genome shotgun (WGS) entry which is preliminary data.</text>
</comment>
<protein>
    <recommendedName>
        <fullName evidence="3">CCHC-type domain-containing protein</fullName>
    </recommendedName>
</protein>
<reference evidence="4" key="1">
    <citation type="journal article" date="2020" name="Cell">
        <title>Large-Scale Comparative Analyses of Tick Genomes Elucidate Their Genetic Diversity and Vector Capacities.</title>
        <authorList>
            <consortium name="Tick Genome and Microbiome Consortium (TIGMIC)"/>
            <person name="Jia N."/>
            <person name="Wang J."/>
            <person name="Shi W."/>
            <person name="Du L."/>
            <person name="Sun Y."/>
            <person name="Zhan W."/>
            <person name="Jiang J.F."/>
            <person name="Wang Q."/>
            <person name="Zhang B."/>
            <person name="Ji P."/>
            <person name="Bell-Sakyi L."/>
            <person name="Cui X.M."/>
            <person name="Yuan T.T."/>
            <person name="Jiang B.G."/>
            <person name="Yang W.F."/>
            <person name="Lam T.T."/>
            <person name="Chang Q.C."/>
            <person name="Ding S.J."/>
            <person name="Wang X.J."/>
            <person name="Zhu J.G."/>
            <person name="Ruan X.D."/>
            <person name="Zhao L."/>
            <person name="Wei J.T."/>
            <person name="Ye R.Z."/>
            <person name="Que T.C."/>
            <person name="Du C.H."/>
            <person name="Zhou Y.H."/>
            <person name="Cheng J.X."/>
            <person name="Dai P.F."/>
            <person name="Guo W.B."/>
            <person name="Han X.H."/>
            <person name="Huang E.J."/>
            <person name="Li L.F."/>
            <person name="Wei W."/>
            <person name="Gao Y.C."/>
            <person name="Liu J.Z."/>
            <person name="Shao H.Z."/>
            <person name="Wang X."/>
            <person name="Wang C.C."/>
            <person name="Yang T.C."/>
            <person name="Huo Q.B."/>
            <person name="Li W."/>
            <person name="Chen H.Y."/>
            <person name="Chen S.E."/>
            <person name="Zhou L.G."/>
            <person name="Ni X.B."/>
            <person name="Tian J.H."/>
            <person name="Sheng Y."/>
            <person name="Liu T."/>
            <person name="Pan Y.S."/>
            <person name="Xia L.Y."/>
            <person name="Li J."/>
            <person name="Zhao F."/>
            <person name="Cao W.C."/>
        </authorList>
    </citation>
    <scope>NUCLEOTIDE SEQUENCE</scope>
    <source>
        <strain evidence="4">Rsan-2018</strain>
    </source>
</reference>
<dbReference type="PROSITE" id="PS50158">
    <property type="entry name" value="ZF_CCHC"/>
    <property type="match status" value="1"/>
</dbReference>
<accession>A0A9D4PUA3</accession>
<evidence type="ECO:0000313" key="4">
    <source>
        <dbReference type="EMBL" id="KAH7955888.1"/>
    </source>
</evidence>
<dbReference type="GO" id="GO:0008270">
    <property type="term" value="F:zinc ion binding"/>
    <property type="evidence" value="ECO:0007669"/>
    <property type="project" value="UniProtKB-KW"/>
</dbReference>
<evidence type="ECO:0000313" key="5">
    <source>
        <dbReference type="Proteomes" id="UP000821837"/>
    </source>
</evidence>
<sequence length="206" mass="23370">MIRRVDIRDSQSVIRRNIVQERNPLALAAKRIKTSGSVIVLFDGLRVPNFVRYGPTLARCYLYSKQFDVCFTCGRIGHRLDVCPTPDSVQCRWCGALNPPVDHVCTPKCKFCGGNHPTQDKACRQGFQIPYVVRARRRECGRSLWATGAPAETSHPTPSLQQGPRGRLRSRSHARSRRRSLPKERSRSMSRGAPVCLEHDSWDCLR</sequence>
<keyword evidence="1" id="KW-0479">Metal-binding</keyword>
<keyword evidence="1" id="KW-0862">Zinc</keyword>
<organism evidence="4 5">
    <name type="scientific">Rhipicephalus sanguineus</name>
    <name type="common">Brown dog tick</name>
    <name type="synonym">Ixodes sanguineus</name>
    <dbReference type="NCBI Taxonomy" id="34632"/>
    <lineage>
        <taxon>Eukaryota</taxon>
        <taxon>Metazoa</taxon>
        <taxon>Ecdysozoa</taxon>
        <taxon>Arthropoda</taxon>
        <taxon>Chelicerata</taxon>
        <taxon>Arachnida</taxon>
        <taxon>Acari</taxon>
        <taxon>Parasitiformes</taxon>
        <taxon>Ixodida</taxon>
        <taxon>Ixodoidea</taxon>
        <taxon>Ixodidae</taxon>
        <taxon>Rhipicephalinae</taxon>
        <taxon>Rhipicephalus</taxon>
        <taxon>Rhipicephalus</taxon>
    </lineage>
</organism>
<feature type="domain" description="CCHC-type" evidence="3">
    <location>
        <begin position="70"/>
        <end position="84"/>
    </location>
</feature>
<dbReference type="Proteomes" id="UP000821837">
    <property type="component" value="Unassembled WGS sequence"/>
</dbReference>
<evidence type="ECO:0000256" key="1">
    <source>
        <dbReference type="PROSITE-ProRule" id="PRU00047"/>
    </source>
</evidence>
<keyword evidence="1" id="KW-0863">Zinc-finger</keyword>
<dbReference type="InterPro" id="IPR001878">
    <property type="entry name" value="Znf_CCHC"/>
</dbReference>
<dbReference type="GO" id="GO:0003676">
    <property type="term" value="F:nucleic acid binding"/>
    <property type="evidence" value="ECO:0007669"/>
    <property type="project" value="InterPro"/>
</dbReference>
<dbReference type="EMBL" id="JABSTV010001250">
    <property type="protein sequence ID" value="KAH7955888.1"/>
    <property type="molecule type" value="Genomic_DNA"/>
</dbReference>
<reference evidence="4" key="2">
    <citation type="submission" date="2021-09" db="EMBL/GenBank/DDBJ databases">
        <authorList>
            <person name="Jia N."/>
            <person name="Wang J."/>
            <person name="Shi W."/>
            <person name="Du L."/>
            <person name="Sun Y."/>
            <person name="Zhan W."/>
            <person name="Jiang J."/>
            <person name="Wang Q."/>
            <person name="Zhang B."/>
            <person name="Ji P."/>
            <person name="Sakyi L.B."/>
            <person name="Cui X."/>
            <person name="Yuan T."/>
            <person name="Jiang B."/>
            <person name="Yang W."/>
            <person name="Lam T.T.-Y."/>
            <person name="Chang Q."/>
            <person name="Ding S."/>
            <person name="Wang X."/>
            <person name="Zhu J."/>
            <person name="Ruan X."/>
            <person name="Zhao L."/>
            <person name="Wei J."/>
            <person name="Que T."/>
            <person name="Du C."/>
            <person name="Cheng J."/>
            <person name="Dai P."/>
            <person name="Han X."/>
            <person name="Huang E."/>
            <person name="Gao Y."/>
            <person name="Liu J."/>
            <person name="Shao H."/>
            <person name="Ye R."/>
            <person name="Li L."/>
            <person name="Wei W."/>
            <person name="Wang X."/>
            <person name="Wang C."/>
            <person name="Huo Q."/>
            <person name="Li W."/>
            <person name="Guo W."/>
            <person name="Chen H."/>
            <person name="Chen S."/>
            <person name="Zhou L."/>
            <person name="Zhou L."/>
            <person name="Ni X."/>
            <person name="Tian J."/>
            <person name="Zhou Y."/>
            <person name="Sheng Y."/>
            <person name="Liu T."/>
            <person name="Pan Y."/>
            <person name="Xia L."/>
            <person name="Li J."/>
            <person name="Zhao F."/>
            <person name="Cao W."/>
        </authorList>
    </citation>
    <scope>NUCLEOTIDE SEQUENCE</scope>
    <source>
        <strain evidence="4">Rsan-2018</strain>
        <tissue evidence="4">Larvae</tissue>
    </source>
</reference>
<feature type="region of interest" description="Disordered" evidence="2">
    <location>
        <begin position="148"/>
        <end position="192"/>
    </location>
</feature>
<proteinExistence type="predicted"/>
<evidence type="ECO:0000259" key="3">
    <source>
        <dbReference type="PROSITE" id="PS50158"/>
    </source>
</evidence>
<gene>
    <name evidence="4" type="ORF">HPB52_004862</name>
</gene>
<evidence type="ECO:0000256" key="2">
    <source>
        <dbReference type="SAM" id="MobiDB-lite"/>
    </source>
</evidence>
<dbReference type="AlphaFoldDB" id="A0A9D4PUA3"/>